<dbReference type="Gene3D" id="2.60.210.10">
    <property type="entry name" value="Apoptosis, Tumor Necrosis Factor Receptor Associated Protein 2, Chain A"/>
    <property type="match status" value="1"/>
</dbReference>
<evidence type="ECO:0000313" key="4">
    <source>
        <dbReference type="Proteomes" id="UP001497382"/>
    </source>
</evidence>
<dbReference type="SUPFAM" id="SSF49599">
    <property type="entry name" value="TRAF domain-like"/>
    <property type="match status" value="2"/>
</dbReference>
<reference evidence="3 4" key="1">
    <citation type="submission" date="2024-04" db="EMBL/GenBank/DDBJ databases">
        <authorList>
            <person name="Rising A."/>
            <person name="Reimegard J."/>
            <person name="Sonavane S."/>
            <person name="Akerstrom W."/>
            <person name="Nylinder S."/>
            <person name="Hedman E."/>
            <person name="Kallberg Y."/>
        </authorList>
    </citation>
    <scope>NUCLEOTIDE SEQUENCE [LARGE SCALE GENOMIC DNA]</scope>
</reference>
<dbReference type="SUPFAM" id="SSF54695">
    <property type="entry name" value="POZ domain"/>
    <property type="match status" value="1"/>
</dbReference>
<dbReference type="InterPro" id="IPR000210">
    <property type="entry name" value="BTB/POZ_dom"/>
</dbReference>
<dbReference type="PROSITE" id="PS50097">
    <property type="entry name" value="BTB"/>
    <property type="match status" value="1"/>
</dbReference>
<evidence type="ECO:0000313" key="3">
    <source>
        <dbReference type="EMBL" id="CAL1281808.1"/>
    </source>
</evidence>
<organism evidence="3 4">
    <name type="scientific">Larinioides sclopetarius</name>
    <dbReference type="NCBI Taxonomy" id="280406"/>
    <lineage>
        <taxon>Eukaryota</taxon>
        <taxon>Metazoa</taxon>
        <taxon>Ecdysozoa</taxon>
        <taxon>Arthropoda</taxon>
        <taxon>Chelicerata</taxon>
        <taxon>Arachnida</taxon>
        <taxon>Araneae</taxon>
        <taxon>Araneomorphae</taxon>
        <taxon>Entelegynae</taxon>
        <taxon>Araneoidea</taxon>
        <taxon>Araneidae</taxon>
        <taxon>Larinioides</taxon>
    </lineage>
</organism>
<dbReference type="InterPro" id="IPR011333">
    <property type="entry name" value="SKP1/BTB/POZ_sf"/>
</dbReference>
<protein>
    <recommendedName>
        <fullName evidence="2">BTB domain-containing protein</fullName>
    </recommendedName>
</protein>
<dbReference type="SMART" id="SM00225">
    <property type="entry name" value="BTB"/>
    <property type="match status" value="1"/>
</dbReference>
<sequence>MNSGKMEFSFMWWIENVSYCHRFPDEAFYSPNFTLEGLNDTSWFLSLHPFERKLGIFGSIYLQRSSHDAGPDCFPLKFEISVMKIDGSILSSEEQEGKFRKGDESEFLSLPVGFWFFARRNTEYLPGDTLGVRCRMWMSGESVQMVRRCTARTRIGIEKISFLHRVENFSALKLGEKRIIQIPSHSETGCVFTSTLRLAKKFRDEEKVYVEISSSKIDYRLYIQKFSVINASGNIIEFLESDHRLHYNFLPRHLTRQFLLDRREEYLPNDELSLLCECTFPTGENHGEIEEILHDLPLAVFEQRYNIPHSKNDGKAAEKLSSLPSASEDTKLNHNNQHLTNVNLNENTLSTSSNAPSPNLYGICNQVTNNDQHKKKYNAAAKLSMCPSALDDFQALYSDKLLSDVVLKTATKSFSAHRNVLCARSSVFRTMLTNDMDEKVTDCIKVEDLEDETVQRLLLFLYSDNLEELQWESAIQLYYAADKYAI</sequence>
<dbReference type="Pfam" id="PF00651">
    <property type="entry name" value="BTB"/>
    <property type="match status" value="1"/>
</dbReference>
<dbReference type="AlphaFoldDB" id="A0AAV2AGT5"/>
<dbReference type="EMBL" id="CAXIEN010000149">
    <property type="protein sequence ID" value="CAL1281808.1"/>
    <property type="molecule type" value="Genomic_DNA"/>
</dbReference>
<dbReference type="Proteomes" id="UP001497382">
    <property type="component" value="Unassembled WGS sequence"/>
</dbReference>
<feature type="region of interest" description="Disordered" evidence="1">
    <location>
        <begin position="310"/>
        <end position="333"/>
    </location>
</feature>
<keyword evidence="4" id="KW-1185">Reference proteome</keyword>
<dbReference type="Gene3D" id="3.30.710.10">
    <property type="entry name" value="Potassium Channel Kv1.1, Chain A"/>
    <property type="match status" value="1"/>
</dbReference>
<accession>A0AAV2AGT5</accession>
<dbReference type="PANTHER" id="PTHR24413">
    <property type="entry name" value="SPECKLE-TYPE POZ PROTEIN"/>
    <property type="match status" value="1"/>
</dbReference>
<name>A0AAV2AGT5_9ARAC</name>
<evidence type="ECO:0000259" key="2">
    <source>
        <dbReference type="PROSITE" id="PS50097"/>
    </source>
</evidence>
<feature type="domain" description="BTB" evidence="2">
    <location>
        <begin position="403"/>
        <end position="470"/>
    </location>
</feature>
<proteinExistence type="predicted"/>
<feature type="compositionally biased region" description="Polar residues" evidence="1">
    <location>
        <begin position="322"/>
        <end position="333"/>
    </location>
</feature>
<comment type="caution">
    <text evidence="3">The sequence shown here is derived from an EMBL/GenBank/DDBJ whole genome shotgun (WGS) entry which is preliminary data.</text>
</comment>
<evidence type="ECO:0000256" key="1">
    <source>
        <dbReference type="SAM" id="MobiDB-lite"/>
    </source>
</evidence>
<dbReference type="CDD" id="cd18186">
    <property type="entry name" value="BTB_POZ_ZBTB_KLHL-like"/>
    <property type="match status" value="1"/>
</dbReference>
<gene>
    <name evidence="3" type="ORF">LARSCL_LOCUS11796</name>
</gene>
<dbReference type="InterPro" id="IPR008974">
    <property type="entry name" value="TRAF-like"/>
</dbReference>